<dbReference type="InParanoid" id="M4BNV9"/>
<dbReference type="HOGENOM" id="CLU_2065977_0_0_1"/>
<name>M4BNV9_HYAAE</name>
<accession>M4BNV9</accession>
<dbReference type="EMBL" id="JH598476">
    <property type="status" value="NOT_ANNOTATED_CDS"/>
    <property type="molecule type" value="Genomic_DNA"/>
</dbReference>
<dbReference type="Proteomes" id="UP000011713">
    <property type="component" value="Unassembled WGS sequence"/>
</dbReference>
<reference evidence="3" key="1">
    <citation type="journal article" date="2010" name="Science">
        <title>Signatures of adaptation to obligate biotrophy in the Hyaloperonospora arabidopsidis genome.</title>
        <authorList>
            <person name="Baxter L."/>
            <person name="Tripathy S."/>
            <person name="Ishaque N."/>
            <person name="Boot N."/>
            <person name="Cabral A."/>
            <person name="Kemen E."/>
            <person name="Thines M."/>
            <person name="Ah-Fong A."/>
            <person name="Anderson R."/>
            <person name="Badejoko W."/>
            <person name="Bittner-Eddy P."/>
            <person name="Boore J.L."/>
            <person name="Chibucos M.C."/>
            <person name="Coates M."/>
            <person name="Dehal P."/>
            <person name="Delehaunty K."/>
            <person name="Dong S."/>
            <person name="Downton P."/>
            <person name="Dumas B."/>
            <person name="Fabro G."/>
            <person name="Fronick C."/>
            <person name="Fuerstenberg S.I."/>
            <person name="Fulton L."/>
            <person name="Gaulin E."/>
            <person name="Govers F."/>
            <person name="Hughes L."/>
            <person name="Humphray S."/>
            <person name="Jiang R.H."/>
            <person name="Judelson H."/>
            <person name="Kamoun S."/>
            <person name="Kyung K."/>
            <person name="Meijer H."/>
            <person name="Minx P."/>
            <person name="Morris P."/>
            <person name="Nelson J."/>
            <person name="Phuntumart V."/>
            <person name="Qutob D."/>
            <person name="Rehmany A."/>
            <person name="Rougon-Cardoso A."/>
            <person name="Ryden P."/>
            <person name="Torto-Alalibo T."/>
            <person name="Studholme D."/>
            <person name="Wang Y."/>
            <person name="Win J."/>
            <person name="Wood J."/>
            <person name="Clifton S.W."/>
            <person name="Rogers J."/>
            <person name="Van den Ackerveken G."/>
            <person name="Jones J.D."/>
            <person name="McDowell J.M."/>
            <person name="Beynon J."/>
            <person name="Tyler B.M."/>
        </authorList>
    </citation>
    <scope>NUCLEOTIDE SEQUENCE [LARGE SCALE GENOMIC DNA]</scope>
    <source>
        <strain evidence="3">Emoy2</strain>
    </source>
</reference>
<feature type="compositionally biased region" description="Low complexity" evidence="1">
    <location>
        <begin position="88"/>
        <end position="98"/>
    </location>
</feature>
<evidence type="ECO:0000256" key="1">
    <source>
        <dbReference type="SAM" id="MobiDB-lite"/>
    </source>
</evidence>
<protein>
    <submittedName>
        <fullName evidence="2">Uncharacterized protein</fullName>
    </submittedName>
</protein>
<sequence>MDARRATSLVIVCENRSLPAWSESPLELQLRPRLGLRLLDRDLARRRLPALRLRLRRSKRPRRRSFGLRLRRREDRWREDLCFFLSSSLSSSSSLEESWTMNKTHNKAKQRKSTITRAS</sequence>
<feature type="region of interest" description="Disordered" evidence="1">
    <location>
        <begin position="88"/>
        <end position="119"/>
    </location>
</feature>
<dbReference type="VEuPathDB" id="FungiDB:HpaG808097"/>
<feature type="compositionally biased region" description="Basic residues" evidence="1">
    <location>
        <begin position="104"/>
        <end position="119"/>
    </location>
</feature>
<evidence type="ECO:0000313" key="3">
    <source>
        <dbReference type="Proteomes" id="UP000011713"/>
    </source>
</evidence>
<keyword evidence="3" id="KW-1185">Reference proteome</keyword>
<evidence type="ECO:0000313" key="2">
    <source>
        <dbReference type="EnsemblProtists" id="HpaP808097"/>
    </source>
</evidence>
<organism evidence="2 3">
    <name type="scientific">Hyaloperonospora arabidopsidis (strain Emoy2)</name>
    <name type="common">Downy mildew agent</name>
    <name type="synonym">Peronospora arabidopsidis</name>
    <dbReference type="NCBI Taxonomy" id="559515"/>
    <lineage>
        <taxon>Eukaryota</taxon>
        <taxon>Sar</taxon>
        <taxon>Stramenopiles</taxon>
        <taxon>Oomycota</taxon>
        <taxon>Peronosporomycetes</taxon>
        <taxon>Peronosporales</taxon>
        <taxon>Peronosporaceae</taxon>
        <taxon>Hyaloperonospora</taxon>
    </lineage>
</organism>
<dbReference type="EnsemblProtists" id="HpaT808097">
    <property type="protein sequence ID" value="HpaP808097"/>
    <property type="gene ID" value="HpaG808097"/>
</dbReference>
<dbReference type="AlphaFoldDB" id="M4BNV9"/>
<reference evidence="2" key="2">
    <citation type="submission" date="2015-06" db="UniProtKB">
        <authorList>
            <consortium name="EnsemblProtists"/>
        </authorList>
    </citation>
    <scope>IDENTIFICATION</scope>
    <source>
        <strain evidence="2">Emoy2</strain>
    </source>
</reference>
<proteinExistence type="predicted"/>